<keyword evidence="3" id="KW-1185">Reference proteome</keyword>
<evidence type="ECO:0000313" key="3">
    <source>
        <dbReference type="Proteomes" id="UP001442494"/>
    </source>
</evidence>
<organism evidence="2 3">
    <name type="scientific">Funiculus sociatus GB2-A5</name>
    <dbReference type="NCBI Taxonomy" id="2933946"/>
    <lineage>
        <taxon>Bacteria</taxon>
        <taxon>Bacillati</taxon>
        <taxon>Cyanobacteriota</taxon>
        <taxon>Cyanophyceae</taxon>
        <taxon>Coleofasciculales</taxon>
        <taxon>Coleofasciculaceae</taxon>
        <taxon>Funiculus</taxon>
    </lineage>
</organism>
<accession>A0ABV0JK93</accession>
<comment type="caution">
    <text evidence="2">The sequence shown here is derived from an EMBL/GenBank/DDBJ whole genome shotgun (WGS) entry which is preliminary data.</text>
</comment>
<evidence type="ECO:0000256" key="1">
    <source>
        <dbReference type="SAM" id="MobiDB-lite"/>
    </source>
</evidence>
<name>A0ABV0JK93_9CYAN</name>
<reference evidence="2 3" key="1">
    <citation type="submission" date="2022-04" db="EMBL/GenBank/DDBJ databases">
        <title>Positive selection, recombination, and allopatry shape intraspecific diversity of widespread and dominant cyanobacteria.</title>
        <authorList>
            <person name="Wei J."/>
            <person name="Shu W."/>
            <person name="Hu C."/>
        </authorList>
    </citation>
    <scope>NUCLEOTIDE SEQUENCE [LARGE SCALE GENOMIC DNA]</scope>
    <source>
        <strain evidence="2 3">GB2-A5</strain>
    </source>
</reference>
<gene>
    <name evidence="2" type="ORF">NDI37_05180</name>
</gene>
<sequence>MPEPHMESSFYPMTKHYILNLNPSAQHEWDRCTLRNPITAERPDLAALIADAVGEEAGSYLVAVHIEVQVLEKAPIAQPERVSVDVSATQKSQRKELVAKP</sequence>
<proteinExistence type="predicted"/>
<dbReference type="Proteomes" id="UP001442494">
    <property type="component" value="Unassembled WGS sequence"/>
</dbReference>
<feature type="region of interest" description="Disordered" evidence="1">
    <location>
        <begin position="81"/>
        <end position="101"/>
    </location>
</feature>
<protein>
    <submittedName>
        <fullName evidence="2">Uncharacterized protein</fullName>
    </submittedName>
</protein>
<dbReference type="EMBL" id="JAMPKK010000007">
    <property type="protein sequence ID" value="MEP0863858.1"/>
    <property type="molecule type" value="Genomic_DNA"/>
</dbReference>
<evidence type="ECO:0000313" key="2">
    <source>
        <dbReference type="EMBL" id="MEP0863858.1"/>
    </source>
</evidence>